<dbReference type="PRINTS" id="PR00364">
    <property type="entry name" value="DISEASERSIST"/>
</dbReference>
<dbReference type="Proteomes" id="UP001341840">
    <property type="component" value="Unassembled WGS sequence"/>
</dbReference>
<sequence length="963" mass="108513">MNEGSSSWRRALPLPLPSRGQIKSTILRHLMRSQTEISEYGDMLEKSTIVGAIHRAKEENKIIEELLNKPGAESGVPPVVTITGVAGIGKTTLARIVCEDDKVKARFGSPIWLNAAGKIFDDLQSIAGSVRQKAAAGGNNNRSLLVLDDLRSEDWESKLSELRKELTKDGPSVGAIITTTRGTCGSSLVEKAMAMHHVLPLKGLDEEQSWSLLESLGSCNKEKEEEMREIVRKCKGVPVAIKIAWNLQEEEEAKLSELMPEPPELQLLAYVSLFPDGYLIHAHRLLHLWIAEGFGAEEYCRSVFDEFVKLGIFQDVKVKVKEENDDAVVKSCRVHPYMQELACFVAKKEDCIATAIDDSQVTLRASFDMRSADSVAKLDSFLKEDKRAKDVRTILFHAMVLESPLVEERMNEYTCDKLLSTCKALRVLDLQHLGMSTVPSSIGKLKDLTYLDLSYNNIDKLPSSITKLSQLTTLKLSQCHLLKELPKDLKDLTKLAHLHIDGCVNIHSMPRGISKLTSLQTLSQFVVGKNEPMASHEELKDLNQLKGHLEILYPERLKLQPSSSKWMNQKEHLRRLTFRCDQHDKGDKDYQESALQVLEPHPNLTVLHMVGYKGKEFPTWIPSLVSLVKLSLYNCATPKPLPPLDKLPCLKVLELRRMHSLEFIAEKYDDNVHEVFPSLKELTLWDCPKLQSWWGEKDKNNDGKAKNSVIFRCISSLRIQYCPKLTHMPLYPTLDEMLELVDSSVETMRSTIHYGKSETGSKEGKGPFSKLKRMFIASVDKSPPAKWLIKFTSLEELHIRDCFQLKALPSGFNHLSSLRTLTIENCPVLDLDQSSCEWEGLKNLNSLIIREIPMLKSLPLGLEKVKSLQEIKVHDCAGLTSLSEGIGRLTSLVRLEICRCEKLESLPEGVKHLISLVTLVIKDCPLLMPRCQPETGNDWPKIAHVKNILVKQTSQDMLGKLRM</sequence>
<organism evidence="6 7">
    <name type="scientific">Stylosanthes scabra</name>
    <dbReference type="NCBI Taxonomy" id="79078"/>
    <lineage>
        <taxon>Eukaryota</taxon>
        <taxon>Viridiplantae</taxon>
        <taxon>Streptophyta</taxon>
        <taxon>Embryophyta</taxon>
        <taxon>Tracheophyta</taxon>
        <taxon>Spermatophyta</taxon>
        <taxon>Magnoliopsida</taxon>
        <taxon>eudicotyledons</taxon>
        <taxon>Gunneridae</taxon>
        <taxon>Pentapetalae</taxon>
        <taxon>rosids</taxon>
        <taxon>fabids</taxon>
        <taxon>Fabales</taxon>
        <taxon>Fabaceae</taxon>
        <taxon>Papilionoideae</taxon>
        <taxon>50 kb inversion clade</taxon>
        <taxon>dalbergioids sensu lato</taxon>
        <taxon>Dalbergieae</taxon>
        <taxon>Pterocarpus clade</taxon>
        <taxon>Stylosanthes</taxon>
    </lineage>
</organism>
<dbReference type="InterPro" id="IPR032675">
    <property type="entry name" value="LRR_dom_sf"/>
</dbReference>
<feature type="domain" description="NB-ARC" evidence="3">
    <location>
        <begin position="58"/>
        <end position="218"/>
    </location>
</feature>
<feature type="domain" description="Disease resistance R13L4/SHOC-2-like LRR" evidence="5">
    <location>
        <begin position="418"/>
        <end position="690"/>
    </location>
</feature>
<evidence type="ECO:0000256" key="2">
    <source>
        <dbReference type="ARBA" id="ARBA00022821"/>
    </source>
</evidence>
<dbReference type="Pfam" id="PF23598">
    <property type="entry name" value="LRR_14"/>
    <property type="match status" value="1"/>
</dbReference>
<dbReference type="InterPro" id="IPR002182">
    <property type="entry name" value="NB-ARC"/>
</dbReference>
<evidence type="ECO:0000256" key="1">
    <source>
        <dbReference type="ARBA" id="ARBA00022737"/>
    </source>
</evidence>
<dbReference type="Pfam" id="PF23559">
    <property type="entry name" value="WHD_DRP"/>
    <property type="match status" value="1"/>
</dbReference>
<gene>
    <name evidence="6" type="ORF">PIB30_001829</name>
</gene>
<evidence type="ECO:0000313" key="6">
    <source>
        <dbReference type="EMBL" id="MED6179537.1"/>
    </source>
</evidence>
<dbReference type="EMBL" id="JASCZI010181246">
    <property type="protein sequence ID" value="MED6179537.1"/>
    <property type="molecule type" value="Genomic_DNA"/>
</dbReference>
<feature type="domain" description="Disease resistance protein winged helix" evidence="4">
    <location>
        <begin position="273"/>
        <end position="342"/>
    </location>
</feature>
<proteinExistence type="predicted"/>
<reference evidence="6 7" key="1">
    <citation type="journal article" date="2023" name="Plants (Basel)">
        <title>Bridging the Gap: Combining Genomics and Transcriptomics Approaches to Understand Stylosanthes scabra, an Orphan Legume from the Brazilian Caatinga.</title>
        <authorList>
            <person name="Ferreira-Neto J.R.C."/>
            <person name="da Silva M.D."/>
            <person name="Binneck E."/>
            <person name="de Melo N.F."/>
            <person name="da Silva R.H."/>
            <person name="de Melo A.L.T.M."/>
            <person name="Pandolfi V."/>
            <person name="Bustamante F.O."/>
            <person name="Brasileiro-Vidal A.C."/>
            <person name="Benko-Iseppon A.M."/>
        </authorList>
    </citation>
    <scope>NUCLEOTIDE SEQUENCE [LARGE SCALE GENOMIC DNA]</scope>
    <source>
        <tissue evidence="6">Leaves</tissue>
    </source>
</reference>
<evidence type="ECO:0000259" key="5">
    <source>
        <dbReference type="Pfam" id="PF23598"/>
    </source>
</evidence>
<dbReference type="InterPro" id="IPR055414">
    <property type="entry name" value="LRR_R13L4/SHOC2-like"/>
</dbReference>
<keyword evidence="1" id="KW-0677">Repeat</keyword>
<dbReference type="PANTHER" id="PTHR36766:SF40">
    <property type="entry name" value="DISEASE RESISTANCE PROTEIN RGA3"/>
    <property type="match status" value="1"/>
</dbReference>
<dbReference type="InterPro" id="IPR027417">
    <property type="entry name" value="P-loop_NTPase"/>
</dbReference>
<dbReference type="Gene3D" id="3.80.10.10">
    <property type="entry name" value="Ribonuclease Inhibitor"/>
    <property type="match status" value="4"/>
</dbReference>
<dbReference type="SUPFAM" id="SSF52058">
    <property type="entry name" value="L domain-like"/>
    <property type="match status" value="2"/>
</dbReference>
<dbReference type="PANTHER" id="PTHR36766">
    <property type="entry name" value="PLANT BROAD-SPECTRUM MILDEW RESISTANCE PROTEIN RPW8"/>
    <property type="match status" value="1"/>
</dbReference>
<evidence type="ECO:0000313" key="7">
    <source>
        <dbReference type="Proteomes" id="UP001341840"/>
    </source>
</evidence>
<keyword evidence="2" id="KW-0611">Plant defense</keyword>
<dbReference type="PROSITE" id="PS51450">
    <property type="entry name" value="LRR"/>
    <property type="match status" value="1"/>
</dbReference>
<dbReference type="InterPro" id="IPR001611">
    <property type="entry name" value="Leu-rich_rpt"/>
</dbReference>
<dbReference type="InterPro" id="IPR042197">
    <property type="entry name" value="Apaf_helical"/>
</dbReference>
<name>A0ABU6W1K9_9FABA</name>
<keyword evidence="7" id="KW-1185">Reference proteome</keyword>
<dbReference type="Pfam" id="PF00931">
    <property type="entry name" value="NB-ARC"/>
    <property type="match status" value="1"/>
</dbReference>
<protein>
    <recommendedName>
        <fullName evidence="8">NB-ARC domain-containing protein</fullName>
    </recommendedName>
</protein>
<accession>A0ABU6W1K9</accession>
<dbReference type="SUPFAM" id="SSF52540">
    <property type="entry name" value="P-loop containing nucleoside triphosphate hydrolases"/>
    <property type="match status" value="1"/>
</dbReference>
<dbReference type="Gene3D" id="1.10.8.430">
    <property type="entry name" value="Helical domain of apoptotic protease-activating factors"/>
    <property type="match status" value="1"/>
</dbReference>
<comment type="caution">
    <text evidence="6">The sequence shown here is derived from an EMBL/GenBank/DDBJ whole genome shotgun (WGS) entry which is preliminary data.</text>
</comment>
<evidence type="ECO:0008006" key="8">
    <source>
        <dbReference type="Google" id="ProtNLM"/>
    </source>
</evidence>
<evidence type="ECO:0000259" key="3">
    <source>
        <dbReference type="Pfam" id="PF00931"/>
    </source>
</evidence>
<evidence type="ECO:0000259" key="4">
    <source>
        <dbReference type="Pfam" id="PF23559"/>
    </source>
</evidence>
<dbReference type="Gene3D" id="3.40.50.300">
    <property type="entry name" value="P-loop containing nucleotide triphosphate hydrolases"/>
    <property type="match status" value="1"/>
</dbReference>
<dbReference type="InterPro" id="IPR058922">
    <property type="entry name" value="WHD_DRP"/>
</dbReference>